<comment type="similarity">
    <text evidence="2">Belongs to the TsaE family.</text>
</comment>
<dbReference type="GO" id="GO:0005524">
    <property type="term" value="F:ATP binding"/>
    <property type="evidence" value="ECO:0007669"/>
    <property type="project" value="UniProtKB-KW"/>
</dbReference>
<dbReference type="PANTHER" id="PTHR33540">
    <property type="entry name" value="TRNA THREONYLCARBAMOYLADENOSINE BIOSYNTHESIS PROTEIN TSAE"/>
    <property type="match status" value="1"/>
</dbReference>
<evidence type="ECO:0000256" key="1">
    <source>
        <dbReference type="ARBA" id="ARBA00004496"/>
    </source>
</evidence>
<evidence type="ECO:0000313" key="11">
    <source>
        <dbReference type="EMBL" id="AKF07053.1"/>
    </source>
</evidence>
<keyword evidence="5" id="KW-0819">tRNA processing</keyword>
<keyword evidence="8" id="KW-0067">ATP-binding</keyword>
<dbReference type="GO" id="GO:0002949">
    <property type="term" value="P:tRNA threonylcarbamoyladenosine modification"/>
    <property type="evidence" value="ECO:0007669"/>
    <property type="project" value="InterPro"/>
</dbReference>
<dbReference type="PANTHER" id="PTHR33540:SF2">
    <property type="entry name" value="TRNA THREONYLCARBAMOYLADENOSINE BIOSYNTHESIS PROTEIN TSAE"/>
    <property type="match status" value="1"/>
</dbReference>
<evidence type="ECO:0000256" key="8">
    <source>
        <dbReference type="ARBA" id="ARBA00022840"/>
    </source>
</evidence>
<keyword evidence="12" id="KW-1185">Reference proteome</keyword>
<dbReference type="GO" id="GO:0046872">
    <property type="term" value="F:metal ion binding"/>
    <property type="evidence" value="ECO:0007669"/>
    <property type="project" value="UniProtKB-KW"/>
</dbReference>
<sequence>MEIELPTRRAMRRFGARLASLLREGDVVFLEGPLGAGKTFLVRAIARGLRVPEREPITSPTFTLVHEITSGRVAITHADLYRLDDPGELDALGLPEAITRSITIVEWGARFAEHLAPDGIVVTIGGRDAARGRHVTIASRGPRGVAIIDALRAPEAQ</sequence>
<keyword evidence="7" id="KW-0547">Nucleotide-binding</keyword>
<evidence type="ECO:0000256" key="7">
    <source>
        <dbReference type="ARBA" id="ARBA00022741"/>
    </source>
</evidence>
<keyword evidence="9" id="KW-0460">Magnesium</keyword>
<evidence type="ECO:0000256" key="5">
    <source>
        <dbReference type="ARBA" id="ARBA00022694"/>
    </source>
</evidence>
<evidence type="ECO:0000313" key="12">
    <source>
        <dbReference type="Proteomes" id="UP000034883"/>
    </source>
</evidence>
<dbReference type="KEGG" id="samy:DB32_004202"/>
<accession>A0A0F6YIR7</accession>
<evidence type="ECO:0000256" key="2">
    <source>
        <dbReference type="ARBA" id="ARBA00007599"/>
    </source>
</evidence>
<dbReference type="InterPro" id="IPR003442">
    <property type="entry name" value="T6A_TsaE"/>
</dbReference>
<dbReference type="GO" id="GO:0005737">
    <property type="term" value="C:cytoplasm"/>
    <property type="evidence" value="ECO:0007669"/>
    <property type="project" value="UniProtKB-SubCell"/>
</dbReference>
<dbReference type="EMBL" id="CP011125">
    <property type="protein sequence ID" value="AKF07053.1"/>
    <property type="molecule type" value="Genomic_DNA"/>
</dbReference>
<proteinExistence type="inferred from homology"/>
<comment type="subcellular location">
    <subcellularLocation>
        <location evidence="1">Cytoplasm</location>
    </subcellularLocation>
</comment>
<dbReference type="RefSeq" id="WP_053234356.1">
    <property type="nucleotide sequence ID" value="NZ_CP011125.1"/>
</dbReference>
<evidence type="ECO:0000256" key="6">
    <source>
        <dbReference type="ARBA" id="ARBA00022723"/>
    </source>
</evidence>
<dbReference type="AlphaFoldDB" id="A0A0F6YIR7"/>
<keyword evidence="6" id="KW-0479">Metal-binding</keyword>
<keyword evidence="4" id="KW-0963">Cytoplasm</keyword>
<dbReference type="InterPro" id="IPR027417">
    <property type="entry name" value="P-loop_NTPase"/>
</dbReference>
<dbReference type="OrthoDB" id="9799110at2"/>
<evidence type="ECO:0000256" key="3">
    <source>
        <dbReference type="ARBA" id="ARBA00019010"/>
    </source>
</evidence>
<protein>
    <recommendedName>
        <fullName evidence="3">tRNA threonylcarbamoyladenosine biosynthesis protein TsaE</fullName>
    </recommendedName>
    <alternativeName>
        <fullName evidence="10">t(6)A37 threonylcarbamoyladenosine biosynthesis protein TsaE</fullName>
    </alternativeName>
</protein>
<evidence type="ECO:0000256" key="10">
    <source>
        <dbReference type="ARBA" id="ARBA00032441"/>
    </source>
</evidence>
<dbReference type="Gene3D" id="3.40.50.300">
    <property type="entry name" value="P-loop containing nucleotide triphosphate hydrolases"/>
    <property type="match status" value="1"/>
</dbReference>
<dbReference type="Pfam" id="PF02367">
    <property type="entry name" value="TsaE"/>
    <property type="match status" value="1"/>
</dbReference>
<dbReference type="SUPFAM" id="SSF52540">
    <property type="entry name" value="P-loop containing nucleoside triphosphate hydrolases"/>
    <property type="match status" value="1"/>
</dbReference>
<gene>
    <name evidence="11" type="ORF">DB32_004202</name>
</gene>
<organism evidence="11 12">
    <name type="scientific">Sandaracinus amylolyticus</name>
    <dbReference type="NCBI Taxonomy" id="927083"/>
    <lineage>
        <taxon>Bacteria</taxon>
        <taxon>Pseudomonadati</taxon>
        <taxon>Myxococcota</taxon>
        <taxon>Polyangia</taxon>
        <taxon>Polyangiales</taxon>
        <taxon>Sandaracinaceae</taxon>
        <taxon>Sandaracinus</taxon>
    </lineage>
</organism>
<dbReference type="Proteomes" id="UP000034883">
    <property type="component" value="Chromosome"/>
</dbReference>
<reference evidence="11 12" key="1">
    <citation type="submission" date="2015-03" db="EMBL/GenBank/DDBJ databases">
        <title>Genome assembly of Sandaracinus amylolyticus DSM 53668.</title>
        <authorList>
            <person name="Sharma G."/>
            <person name="Subramanian S."/>
        </authorList>
    </citation>
    <scope>NUCLEOTIDE SEQUENCE [LARGE SCALE GENOMIC DNA]</scope>
    <source>
        <strain evidence="11 12">DSM 53668</strain>
    </source>
</reference>
<evidence type="ECO:0000256" key="9">
    <source>
        <dbReference type="ARBA" id="ARBA00022842"/>
    </source>
</evidence>
<name>A0A0F6YIR7_9BACT</name>
<dbReference type="NCBIfam" id="TIGR00150">
    <property type="entry name" value="T6A_YjeE"/>
    <property type="match status" value="1"/>
</dbReference>
<dbReference type="STRING" id="927083.DB32_004202"/>
<evidence type="ECO:0000256" key="4">
    <source>
        <dbReference type="ARBA" id="ARBA00022490"/>
    </source>
</evidence>